<reference evidence="7 8" key="1">
    <citation type="submission" date="2023-05" db="EMBL/GenBank/DDBJ databases">
        <title>Novel species of genus Flectobacillus isolated from stream in China.</title>
        <authorList>
            <person name="Lu H."/>
        </authorList>
    </citation>
    <scope>NUCLEOTIDE SEQUENCE [LARGE SCALE GENOMIC DNA]</scope>
    <source>
        <strain evidence="7 8">KCTC 42575</strain>
    </source>
</reference>
<dbReference type="Pfam" id="PF00158">
    <property type="entry name" value="Sigma54_activat"/>
    <property type="match status" value="1"/>
</dbReference>
<dbReference type="Gene3D" id="3.40.50.300">
    <property type="entry name" value="P-loop containing nucleotide triphosphate hydrolases"/>
    <property type="match status" value="1"/>
</dbReference>
<evidence type="ECO:0000256" key="5">
    <source>
        <dbReference type="ARBA" id="ARBA00023163"/>
    </source>
</evidence>
<dbReference type="SMART" id="SM00382">
    <property type="entry name" value="AAA"/>
    <property type="match status" value="1"/>
</dbReference>
<name>A0ABT6YE01_9BACT</name>
<dbReference type="CDD" id="cd00009">
    <property type="entry name" value="AAA"/>
    <property type="match status" value="1"/>
</dbReference>
<keyword evidence="2" id="KW-0067">ATP-binding</keyword>
<dbReference type="SUPFAM" id="SSF52540">
    <property type="entry name" value="P-loop containing nucleoside triphosphate hydrolases"/>
    <property type="match status" value="1"/>
</dbReference>
<evidence type="ECO:0000313" key="7">
    <source>
        <dbReference type="EMBL" id="MDI9861657.1"/>
    </source>
</evidence>
<evidence type="ECO:0000256" key="3">
    <source>
        <dbReference type="ARBA" id="ARBA00023015"/>
    </source>
</evidence>
<dbReference type="Pfam" id="PF25601">
    <property type="entry name" value="AAA_lid_14"/>
    <property type="match status" value="1"/>
</dbReference>
<accession>A0ABT6YE01</accession>
<dbReference type="InterPro" id="IPR025943">
    <property type="entry name" value="Sigma_54_int_dom_ATP-bd_2"/>
</dbReference>
<dbReference type="PROSITE" id="PS00676">
    <property type="entry name" value="SIGMA54_INTERACT_2"/>
    <property type="match status" value="1"/>
</dbReference>
<dbReference type="Gene3D" id="1.10.8.60">
    <property type="match status" value="1"/>
</dbReference>
<dbReference type="InterPro" id="IPR009057">
    <property type="entry name" value="Homeodomain-like_sf"/>
</dbReference>
<keyword evidence="1" id="KW-0547">Nucleotide-binding</keyword>
<dbReference type="Proteomes" id="UP001236507">
    <property type="component" value="Unassembled WGS sequence"/>
</dbReference>
<dbReference type="RefSeq" id="WP_283346024.1">
    <property type="nucleotide sequence ID" value="NZ_JASHIF010000021.1"/>
</dbReference>
<organism evidence="7 8">
    <name type="scientific">Flectobacillus roseus</name>
    <dbReference type="NCBI Taxonomy" id="502259"/>
    <lineage>
        <taxon>Bacteria</taxon>
        <taxon>Pseudomonadati</taxon>
        <taxon>Bacteroidota</taxon>
        <taxon>Cytophagia</taxon>
        <taxon>Cytophagales</taxon>
        <taxon>Flectobacillaceae</taxon>
        <taxon>Flectobacillus</taxon>
    </lineage>
</organism>
<dbReference type="InterPro" id="IPR002197">
    <property type="entry name" value="HTH_Fis"/>
</dbReference>
<protein>
    <submittedName>
        <fullName evidence="7">Sigma-54 dependent transcriptional regulator</fullName>
    </submittedName>
</protein>
<dbReference type="PANTHER" id="PTHR32071:SF117">
    <property type="entry name" value="PTS-DEPENDENT DIHYDROXYACETONE KINASE OPERON REGULATORY PROTEIN-RELATED"/>
    <property type="match status" value="1"/>
</dbReference>
<feature type="domain" description="Sigma-54 factor interaction" evidence="6">
    <location>
        <begin position="170"/>
        <end position="399"/>
    </location>
</feature>
<comment type="caution">
    <text evidence="7">The sequence shown here is derived from an EMBL/GenBank/DDBJ whole genome shotgun (WGS) entry which is preliminary data.</text>
</comment>
<keyword evidence="8" id="KW-1185">Reference proteome</keyword>
<dbReference type="PROSITE" id="PS50045">
    <property type="entry name" value="SIGMA54_INTERACT_4"/>
    <property type="match status" value="1"/>
</dbReference>
<evidence type="ECO:0000256" key="2">
    <source>
        <dbReference type="ARBA" id="ARBA00022840"/>
    </source>
</evidence>
<dbReference type="SUPFAM" id="SSF46689">
    <property type="entry name" value="Homeodomain-like"/>
    <property type="match status" value="1"/>
</dbReference>
<evidence type="ECO:0000256" key="1">
    <source>
        <dbReference type="ARBA" id="ARBA00022741"/>
    </source>
</evidence>
<sequence length="480" mass="54505">MISHSKATSYSQTLSQMILDKMVAFAQYVLEIEFFSACVYRGEELECYLSNLPNTIVENIPVSITRQSFAQYTFDKVIMLKRHLSFGIPWQEYSSIKQTWIVQRALDHDYKVVLGFHSSKNRELATELNTQILHFSDAIAYQVGYYGLKNQLNVPSQVPPLHELQNNLGIIGISEGIHEVRDLILRVAPTDSTVIILGETGTGKELVAKAIHEQSHRKEGVFVKINCAAIPFHLLESELFGHEKGAFTGAVERKIGKFELANGGTLFLDEIGDMPHELQAKLLRVLQEKSFERVGGNKTVKTNVRIITATHCNLEKLIEAGAFRQDLYYRLQVFPIQIPALRERKEDIPVLVEHFVNHFSKTLNKQLLGVSQQVLDSLMQHTWQGNVRELQHVIERACILSKGKYLNKIAISQNNSTIQENNNHFEVKPLQEIERNYIIRVLQHCQGKVFGENGAAQLLGLPPTTLLSKMKKLQIQKQIS</sequence>
<dbReference type="InterPro" id="IPR025662">
    <property type="entry name" value="Sigma_54_int_dom_ATP-bd_1"/>
</dbReference>
<evidence type="ECO:0000256" key="4">
    <source>
        <dbReference type="ARBA" id="ARBA00023125"/>
    </source>
</evidence>
<keyword evidence="5" id="KW-0804">Transcription</keyword>
<dbReference type="InterPro" id="IPR003593">
    <property type="entry name" value="AAA+_ATPase"/>
</dbReference>
<evidence type="ECO:0000313" key="8">
    <source>
        <dbReference type="Proteomes" id="UP001236507"/>
    </source>
</evidence>
<keyword evidence="3" id="KW-0805">Transcription regulation</keyword>
<dbReference type="InterPro" id="IPR027417">
    <property type="entry name" value="P-loop_NTPase"/>
</dbReference>
<dbReference type="InterPro" id="IPR058031">
    <property type="entry name" value="AAA_lid_NorR"/>
</dbReference>
<dbReference type="Pfam" id="PF02954">
    <property type="entry name" value="HTH_8"/>
    <property type="match status" value="1"/>
</dbReference>
<dbReference type="PROSITE" id="PS00675">
    <property type="entry name" value="SIGMA54_INTERACT_1"/>
    <property type="match status" value="1"/>
</dbReference>
<dbReference type="InterPro" id="IPR002078">
    <property type="entry name" value="Sigma_54_int"/>
</dbReference>
<evidence type="ECO:0000259" key="6">
    <source>
        <dbReference type="PROSITE" id="PS50045"/>
    </source>
</evidence>
<proteinExistence type="predicted"/>
<dbReference type="EMBL" id="JASHIF010000021">
    <property type="protein sequence ID" value="MDI9861657.1"/>
    <property type="molecule type" value="Genomic_DNA"/>
</dbReference>
<keyword evidence="4" id="KW-0238">DNA-binding</keyword>
<dbReference type="Gene3D" id="1.10.10.60">
    <property type="entry name" value="Homeodomain-like"/>
    <property type="match status" value="1"/>
</dbReference>
<dbReference type="PANTHER" id="PTHR32071">
    <property type="entry name" value="TRANSCRIPTIONAL REGULATORY PROTEIN"/>
    <property type="match status" value="1"/>
</dbReference>
<gene>
    <name evidence="7" type="ORF">QM524_20725</name>
</gene>